<organism evidence="2">
    <name type="scientific">marine metagenome</name>
    <dbReference type="NCBI Taxonomy" id="408172"/>
    <lineage>
        <taxon>unclassified sequences</taxon>
        <taxon>metagenomes</taxon>
        <taxon>ecological metagenomes</taxon>
    </lineage>
</organism>
<keyword evidence="1" id="KW-1133">Transmembrane helix</keyword>
<dbReference type="EMBL" id="UINC01086117">
    <property type="protein sequence ID" value="SVC34280.1"/>
    <property type="molecule type" value="Genomic_DNA"/>
</dbReference>
<proteinExistence type="predicted"/>
<feature type="transmembrane region" description="Helical" evidence="1">
    <location>
        <begin position="33"/>
        <end position="52"/>
    </location>
</feature>
<sequence length="119" mass="12589">MHRLKAEALARSQCEAGVAPYLAQLHSKHRNKATAYGLLGGLTGTVVLMIWGKDSITGAASFIPLGIGVLGGLATGLATQDDGDSAREDDFYEVCAQYEAEDEDCDCEDDDDCGCEDSL</sequence>
<evidence type="ECO:0000256" key="1">
    <source>
        <dbReference type="SAM" id="Phobius"/>
    </source>
</evidence>
<feature type="transmembrane region" description="Helical" evidence="1">
    <location>
        <begin position="58"/>
        <end position="78"/>
    </location>
</feature>
<accession>A0A382LC94</accession>
<keyword evidence="1" id="KW-0812">Transmembrane</keyword>
<gene>
    <name evidence="2" type="ORF">METZ01_LOCUS287134</name>
</gene>
<name>A0A382LC94_9ZZZZ</name>
<evidence type="ECO:0000313" key="2">
    <source>
        <dbReference type="EMBL" id="SVC34280.1"/>
    </source>
</evidence>
<dbReference type="AlphaFoldDB" id="A0A382LC94"/>
<protein>
    <submittedName>
        <fullName evidence="2">Uncharacterized protein</fullName>
    </submittedName>
</protein>
<reference evidence="2" key="1">
    <citation type="submission" date="2018-05" db="EMBL/GenBank/DDBJ databases">
        <authorList>
            <person name="Lanie J.A."/>
            <person name="Ng W.-L."/>
            <person name="Kazmierczak K.M."/>
            <person name="Andrzejewski T.M."/>
            <person name="Davidsen T.M."/>
            <person name="Wayne K.J."/>
            <person name="Tettelin H."/>
            <person name="Glass J.I."/>
            <person name="Rusch D."/>
            <person name="Podicherti R."/>
            <person name="Tsui H.-C.T."/>
            <person name="Winkler M.E."/>
        </authorList>
    </citation>
    <scope>NUCLEOTIDE SEQUENCE</scope>
</reference>
<keyword evidence="1" id="KW-0472">Membrane</keyword>